<dbReference type="InterPro" id="IPR046341">
    <property type="entry name" value="SET_dom_sf"/>
</dbReference>
<feature type="compositionally biased region" description="Basic and acidic residues" evidence="14">
    <location>
        <begin position="234"/>
        <end position="244"/>
    </location>
</feature>
<dbReference type="SUPFAM" id="SSF82199">
    <property type="entry name" value="SET domain"/>
    <property type="match status" value="1"/>
</dbReference>
<evidence type="ECO:0000256" key="8">
    <source>
        <dbReference type="ARBA" id="ARBA00023015"/>
    </source>
</evidence>
<evidence type="ECO:0000259" key="16">
    <source>
        <dbReference type="PROSITE" id="PS50868"/>
    </source>
</evidence>
<feature type="compositionally biased region" description="Basic and acidic residues" evidence="14">
    <location>
        <begin position="427"/>
        <end position="440"/>
    </location>
</feature>
<feature type="compositionally biased region" description="Low complexity" evidence="14">
    <location>
        <begin position="246"/>
        <end position="269"/>
    </location>
</feature>
<evidence type="ECO:0000256" key="11">
    <source>
        <dbReference type="ARBA" id="ARBA00047571"/>
    </source>
</evidence>
<dbReference type="Pfam" id="PF00856">
    <property type="entry name" value="SET"/>
    <property type="match status" value="1"/>
</dbReference>
<dbReference type="GO" id="GO:0032259">
    <property type="term" value="P:methylation"/>
    <property type="evidence" value="ECO:0007669"/>
    <property type="project" value="UniProtKB-KW"/>
</dbReference>
<dbReference type="PROSITE" id="PS50868">
    <property type="entry name" value="POST_SET"/>
    <property type="match status" value="1"/>
</dbReference>
<comment type="subcellular location">
    <subcellularLocation>
        <location evidence="1">Nucleus</location>
    </subcellularLocation>
</comment>
<protein>
    <recommendedName>
        <fullName evidence="2">[histone H3]-lysine(4) N-trimethyltransferase</fullName>
        <ecNumber evidence="2">2.1.1.354</ecNumber>
    </recommendedName>
</protein>
<dbReference type="PROSITE" id="PS50280">
    <property type="entry name" value="SET"/>
    <property type="match status" value="1"/>
</dbReference>
<evidence type="ECO:0000256" key="5">
    <source>
        <dbReference type="ARBA" id="ARBA00022691"/>
    </source>
</evidence>
<feature type="region of interest" description="Disordered" evidence="14">
    <location>
        <begin position="419"/>
        <end position="442"/>
    </location>
</feature>
<evidence type="ECO:0000256" key="4">
    <source>
        <dbReference type="ARBA" id="ARBA00022679"/>
    </source>
</evidence>
<dbReference type="PANTHER" id="PTHR45814:SF2">
    <property type="entry name" value="HISTONE-LYSINE N-METHYLTRANSFERASE SETD1"/>
    <property type="match status" value="1"/>
</dbReference>
<accession>A0AAV5T3L0</accession>
<dbReference type="GO" id="GO:0003723">
    <property type="term" value="F:RNA binding"/>
    <property type="evidence" value="ECO:0007669"/>
    <property type="project" value="UniProtKB-KW"/>
</dbReference>
<evidence type="ECO:0000256" key="12">
    <source>
        <dbReference type="ARBA" id="ARBA00047583"/>
    </source>
</evidence>
<feature type="non-terminal residue" evidence="17">
    <location>
        <position position="1"/>
    </location>
</feature>
<feature type="region of interest" description="Disordered" evidence="14">
    <location>
        <begin position="1"/>
        <end position="29"/>
    </location>
</feature>
<dbReference type="GO" id="GO:0048188">
    <property type="term" value="C:Set1C/COMPASS complex"/>
    <property type="evidence" value="ECO:0007669"/>
    <property type="project" value="InterPro"/>
</dbReference>
<dbReference type="EMBL" id="BTSX01000003">
    <property type="protein sequence ID" value="GMS89839.1"/>
    <property type="molecule type" value="Genomic_DNA"/>
</dbReference>
<keyword evidence="8" id="KW-0805">Transcription regulation</keyword>
<organism evidence="17 18">
    <name type="scientific">Pristionchus entomophagus</name>
    <dbReference type="NCBI Taxonomy" id="358040"/>
    <lineage>
        <taxon>Eukaryota</taxon>
        <taxon>Metazoa</taxon>
        <taxon>Ecdysozoa</taxon>
        <taxon>Nematoda</taxon>
        <taxon>Chromadorea</taxon>
        <taxon>Rhabditida</taxon>
        <taxon>Rhabditina</taxon>
        <taxon>Diplogasteromorpha</taxon>
        <taxon>Diplogasteroidea</taxon>
        <taxon>Neodiplogasteridae</taxon>
        <taxon>Pristionchus</taxon>
    </lineage>
</organism>
<feature type="domain" description="SET" evidence="15">
    <location>
        <begin position="593"/>
        <end position="710"/>
    </location>
</feature>
<dbReference type="InterPro" id="IPR003616">
    <property type="entry name" value="Post-SET_dom"/>
</dbReference>
<dbReference type="CDD" id="cd19169">
    <property type="entry name" value="SET_SETD1"/>
    <property type="match status" value="1"/>
</dbReference>
<dbReference type="SMART" id="SM00317">
    <property type="entry name" value="SET"/>
    <property type="match status" value="1"/>
</dbReference>
<evidence type="ECO:0000256" key="14">
    <source>
        <dbReference type="SAM" id="MobiDB-lite"/>
    </source>
</evidence>
<keyword evidence="10" id="KW-0539">Nucleus</keyword>
<evidence type="ECO:0000256" key="3">
    <source>
        <dbReference type="ARBA" id="ARBA00022603"/>
    </source>
</evidence>
<dbReference type="InterPro" id="IPR044570">
    <property type="entry name" value="Set1-like"/>
</dbReference>
<dbReference type="SMART" id="SM00508">
    <property type="entry name" value="PostSET"/>
    <property type="match status" value="1"/>
</dbReference>
<comment type="catalytic activity">
    <reaction evidence="11">
        <text>L-lysyl(4)-[histone H3] + 3 S-adenosyl-L-methionine = N(6),N(6),N(6)-trimethyl-L-lysyl(4)-[histone H3] + 3 S-adenosyl-L-homocysteine + 3 H(+)</text>
        <dbReference type="Rhea" id="RHEA:60260"/>
        <dbReference type="Rhea" id="RHEA-COMP:15537"/>
        <dbReference type="Rhea" id="RHEA-COMP:15547"/>
        <dbReference type="ChEBI" id="CHEBI:15378"/>
        <dbReference type="ChEBI" id="CHEBI:29969"/>
        <dbReference type="ChEBI" id="CHEBI:57856"/>
        <dbReference type="ChEBI" id="CHEBI:59789"/>
        <dbReference type="ChEBI" id="CHEBI:61961"/>
        <dbReference type="EC" id="2.1.1.354"/>
    </reaction>
</comment>
<sequence>GGGGGGRMEEEKRQADERAERKKKEDQAASLTKMTLDKLVNDLQQQITRDLQKQLEKTALMVVDEWEKRQRNDEEEMKKNMIRDLLAARTAQTHKPDQTEQILLDTLASPDNPKNGVKKMMFNANSFKIIKKTNPEPVYSRDGTPASDSRAPSRAKSRSASRFSSRSSSSSSSSSSSNSDDDTVEDGVRKAVRRRPNMRNIDSSQESSLASSSDNESDTEDELEVVGANEEDFEQIKKELKDEEGASPSSSLYSPSPSAASSPCVAASSDQVVKTEEEEDEGAQMPSTSRGAAAGAAAPPLTAAELAAELLRQQPSMRPGEGGYDPIRYDHPYVRQLGLPYPANRTFVPPAVQRVKGMANAGSARVSPFIPSPLVGAVSAAAASTVQQAKPIMKRKIIDGRDKLSHEIVNLLPPPVVSRGPKKNFKKRTDDEERRVRDSFKSGVDGEDDGYLKRMLEELQRNGARPFGVDKEVEFESFLRAYTPIELTKPTRLGRTDLYYDDEDLAGLVPHSTGSARTEGFYRLTNKQKIRILRRPEAFQDRTEINERDEVVTRHQLHAQKEQRSMNRRLLTMADSNPNSDFFKVNQLKYRKKMIKFARSRIHGWGLYALEPIAPDDMIVEYIGQKIRPIVAEEREKQYERRGIGSSYLFRIDEDEVIDATRQGNFARFINHSCQPNCYAKVVTVDGDKRIVIYSKTLIQKGDEITYDYKFPVEEDKIECLCGAPSCRGTLN</sequence>
<evidence type="ECO:0000256" key="1">
    <source>
        <dbReference type="ARBA" id="ARBA00004123"/>
    </source>
</evidence>
<dbReference type="PANTHER" id="PTHR45814">
    <property type="entry name" value="HISTONE-LYSINE N-METHYLTRANSFERASE SETD1"/>
    <property type="match status" value="1"/>
</dbReference>
<dbReference type="InterPro" id="IPR001214">
    <property type="entry name" value="SET_dom"/>
</dbReference>
<feature type="region of interest" description="Disordered" evidence="14">
    <location>
        <begin position="133"/>
        <end position="299"/>
    </location>
</feature>
<keyword evidence="18" id="KW-1185">Reference proteome</keyword>
<dbReference type="InterPro" id="IPR037841">
    <property type="entry name" value="SET_SETD1A/B"/>
</dbReference>
<gene>
    <name evidence="17" type="ORF">PENTCL1PPCAC_12014</name>
</gene>
<evidence type="ECO:0000256" key="13">
    <source>
        <dbReference type="ARBA" id="ARBA00049129"/>
    </source>
</evidence>
<feature type="domain" description="Post-SET" evidence="16">
    <location>
        <begin position="716"/>
        <end position="732"/>
    </location>
</feature>
<evidence type="ECO:0000256" key="7">
    <source>
        <dbReference type="ARBA" id="ARBA00022884"/>
    </source>
</evidence>
<dbReference type="Gene3D" id="2.170.270.10">
    <property type="entry name" value="SET domain"/>
    <property type="match status" value="1"/>
</dbReference>
<evidence type="ECO:0000313" key="18">
    <source>
        <dbReference type="Proteomes" id="UP001432027"/>
    </source>
</evidence>
<keyword evidence="3" id="KW-0489">Methyltransferase</keyword>
<comment type="caution">
    <text evidence="17">The sequence shown here is derived from an EMBL/GenBank/DDBJ whole genome shotgun (WGS) entry which is preliminary data.</text>
</comment>
<feature type="compositionally biased region" description="Basic and acidic residues" evidence="14">
    <location>
        <begin position="7"/>
        <end position="27"/>
    </location>
</feature>
<feature type="compositionally biased region" description="Low complexity" evidence="14">
    <location>
        <begin position="287"/>
        <end position="299"/>
    </location>
</feature>
<keyword evidence="6" id="KW-0156">Chromatin regulator</keyword>
<feature type="compositionally biased region" description="Acidic residues" evidence="14">
    <location>
        <begin position="215"/>
        <end position="233"/>
    </location>
</feature>
<keyword evidence="4" id="KW-0808">Transferase</keyword>
<dbReference type="InterPro" id="IPR024657">
    <property type="entry name" value="COMPASS_Set1_N-SET"/>
</dbReference>
<dbReference type="AlphaFoldDB" id="A0AAV5T3L0"/>
<feature type="compositionally biased region" description="Low complexity" evidence="14">
    <location>
        <begin position="160"/>
        <end position="178"/>
    </location>
</feature>
<keyword evidence="9" id="KW-0804">Transcription</keyword>
<evidence type="ECO:0000259" key="15">
    <source>
        <dbReference type="PROSITE" id="PS50280"/>
    </source>
</evidence>
<dbReference type="SMART" id="SM01291">
    <property type="entry name" value="N-SET"/>
    <property type="match status" value="1"/>
</dbReference>
<dbReference type="Proteomes" id="UP001432027">
    <property type="component" value="Unassembled WGS sequence"/>
</dbReference>
<name>A0AAV5T3L0_9BILA</name>
<comment type="catalytic activity">
    <reaction evidence="12">
        <text>N(6)-methyl-L-lysyl(4)-[histone H3] + S-adenosyl-L-methionine = N(6),N(6)-dimethyl-L-lysyl(4)-[histone H3] + S-adenosyl-L-homocysteine + H(+)</text>
        <dbReference type="Rhea" id="RHEA:60268"/>
        <dbReference type="Rhea" id="RHEA-COMP:15540"/>
        <dbReference type="Rhea" id="RHEA-COMP:15543"/>
        <dbReference type="ChEBI" id="CHEBI:15378"/>
        <dbReference type="ChEBI" id="CHEBI:57856"/>
        <dbReference type="ChEBI" id="CHEBI:59789"/>
        <dbReference type="ChEBI" id="CHEBI:61929"/>
        <dbReference type="ChEBI" id="CHEBI:61976"/>
    </reaction>
</comment>
<evidence type="ECO:0000256" key="9">
    <source>
        <dbReference type="ARBA" id="ARBA00023163"/>
    </source>
</evidence>
<dbReference type="GO" id="GO:0140999">
    <property type="term" value="F:histone H3K4 trimethyltransferase activity"/>
    <property type="evidence" value="ECO:0007669"/>
    <property type="project" value="UniProtKB-EC"/>
</dbReference>
<comment type="catalytic activity">
    <reaction evidence="13">
        <text>N(6),N(6)-dimethyl-L-lysyl(4)-[histone H3] + S-adenosyl-L-methionine = N(6),N(6),N(6)-trimethyl-L-lysyl(4)-[histone H3] + S-adenosyl-L-homocysteine + H(+)</text>
        <dbReference type="Rhea" id="RHEA:60272"/>
        <dbReference type="Rhea" id="RHEA-COMP:15537"/>
        <dbReference type="Rhea" id="RHEA-COMP:15540"/>
        <dbReference type="ChEBI" id="CHEBI:15378"/>
        <dbReference type="ChEBI" id="CHEBI:57856"/>
        <dbReference type="ChEBI" id="CHEBI:59789"/>
        <dbReference type="ChEBI" id="CHEBI:61961"/>
        <dbReference type="ChEBI" id="CHEBI:61976"/>
    </reaction>
</comment>
<keyword evidence="7" id="KW-0694">RNA-binding</keyword>
<reference evidence="17" key="1">
    <citation type="submission" date="2023-10" db="EMBL/GenBank/DDBJ databases">
        <title>Genome assembly of Pristionchus species.</title>
        <authorList>
            <person name="Yoshida K."/>
            <person name="Sommer R.J."/>
        </authorList>
    </citation>
    <scope>NUCLEOTIDE SEQUENCE</scope>
    <source>
        <strain evidence="17">RS0144</strain>
    </source>
</reference>
<evidence type="ECO:0000256" key="6">
    <source>
        <dbReference type="ARBA" id="ARBA00022853"/>
    </source>
</evidence>
<evidence type="ECO:0000256" key="10">
    <source>
        <dbReference type="ARBA" id="ARBA00023242"/>
    </source>
</evidence>
<evidence type="ECO:0000313" key="17">
    <source>
        <dbReference type="EMBL" id="GMS89839.1"/>
    </source>
</evidence>
<feature type="compositionally biased region" description="Low complexity" evidence="14">
    <location>
        <begin position="202"/>
        <end position="214"/>
    </location>
</feature>
<proteinExistence type="predicted"/>
<dbReference type="EC" id="2.1.1.354" evidence="2"/>
<dbReference type="FunFam" id="2.170.270.10:FF:000010">
    <property type="entry name" value="Histone-lysine N-methyltransferase"/>
    <property type="match status" value="1"/>
</dbReference>
<evidence type="ECO:0000256" key="2">
    <source>
        <dbReference type="ARBA" id="ARBA00012182"/>
    </source>
</evidence>
<keyword evidence="5" id="KW-0949">S-adenosyl-L-methionine</keyword>